<organism evidence="1 2">
    <name type="scientific">Halobacillus mangrovi</name>
    <dbReference type="NCBI Taxonomy" id="402384"/>
    <lineage>
        <taxon>Bacteria</taxon>
        <taxon>Bacillati</taxon>
        <taxon>Bacillota</taxon>
        <taxon>Bacilli</taxon>
        <taxon>Bacillales</taxon>
        <taxon>Bacillaceae</taxon>
        <taxon>Halobacillus</taxon>
    </lineage>
</organism>
<reference evidence="1 2" key="1">
    <citation type="submission" date="2017-04" db="EMBL/GenBank/DDBJ databases">
        <title>The whole genome sequencing and assembly of Halobacillus mangrovi strain.</title>
        <authorList>
            <person name="Lee S.-J."/>
            <person name="Park M.-K."/>
            <person name="Kim J.-Y."/>
            <person name="Lee Y.-J."/>
            <person name="Yi H."/>
            <person name="Bahn Y.-S."/>
            <person name="Kim J.F."/>
            <person name="Lee D.-W."/>
        </authorList>
    </citation>
    <scope>NUCLEOTIDE SEQUENCE [LARGE SCALE GENOMIC DNA]</scope>
    <source>
        <strain evidence="1 2">KTB 131</strain>
    </source>
</reference>
<dbReference type="SUPFAM" id="SSF160755">
    <property type="entry name" value="YugN-like"/>
    <property type="match status" value="1"/>
</dbReference>
<gene>
    <name evidence="1" type="ORF">HM131_12420</name>
</gene>
<evidence type="ECO:0008006" key="3">
    <source>
        <dbReference type="Google" id="ProtNLM"/>
    </source>
</evidence>
<dbReference type="Pfam" id="PF08868">
    <property type="entry name" value="YugN"/>
    <property type="match status" value="1"/>
</dbReference>
<proteinExistence type="predicted"/>
<accession>A0A1W5ZWD9</accession>
<evidence type="ECO:0000313" key="1">
    <source>
        <dbReference type="EMBL" id="ARI77599.1"/>
    </source>
</evidence>
<dbReference type="KEGG" id="hmn:HM131_12420"/>
<dbReference type="Proteomes" id="UP000192527">
    <property type="component" value="Chromosome"/>
</dbReference>
<dbReference type="AlphaFoldDB" id="A0A1W5ZWD9"/>
<dbReference type="STRING" id="402384.HM131_12420"/>
<name>A0A1W5ZWD9_9BACI</name>
<protein>
    <recommendedName>
        <fullName evidence="3">YugN-like family protein</fullName>
    </recommendedName>
</protein>
<sequence length="159" mass="18284">MKLEGTGIEGLMVDFRPLTDLMESNGFILGGSWDYERVTYDYKLNAPEKNITYYIRIQGYAVEGDVDKGDAVIRLLPPLLGRHYYPHGVEYGEQEGFSSGIIEKAIGLVQKVVEPAKRYHNQVPEHVVLERLTRWAEENQNQEVLEKMKELSNNPDQRK</sequence>
<dbReference type="InterPro" id="IPR036491">
    <property type="entry name" value="YugN-like_sf"/>
</dbReference>
<dbReference type="InterPro" id="IPR014967">
    <property type="entry name" value="Uncharacterised_YugN-like"/>
</dbReference>
<keyword evidence="2" id="KW-1185">Reference proteome</keyword>
<dbReference type="EMBL" id="CP020772">
    <property type="protein sequence ID" value="ARI77599.1"/>
    <property type="molecule type" value="Genomic_DNA"/>
</dbReference>
<dbReference type="Gene3D" id="3.30.310.100">
    <property type="entry name" value="YugN-like"/>
    <property type="match status" value="1"/>
</dbReference>
<dbReference type="OrthoDB" id="2679642at2"/>
<evidence type="ECO:0000313" key="2">
    <source>
        <dbReference type="Proteomes" id="UP000192527"/>
    </source>
</evidence>
<dbReference type="RefSeq" id="WP_085030062.1">
    <property type="nucleotide sequence ID" value="NZ_CP020772.1"/>
</dbReference>